<sequence>MLQWTKTKVSTELAQLVKVEWLVAPAVDKPSSLTFGAEQIVDPAPMDEDEGVAGTGTNSQGGMPCGSVSASAISVQYGLTDSLADGGVLNIPCVVPLDIPLFLVEVEVVRDMRRRALRFPISCRSRVVEALRSTLRMEVGCSVRHRLAQGPLPSTLVSHILAAWALCPALGPHRLASFRTAPSIFLPDPDHRCS</sequence>
<dbReference type="AlphaFoldDB" id="A0A0C9X5V7"/>
<evidence type="ECO:0000313" key="2">
    <source>
        <dbReference type="Proteomes" id="UP000054477"/>
    </source>
</evidence>
<dbReference type="Proteomes" id="UP000054477">
    <property type="component" value="Unassembled WGS sequence"/>
</dbReference>
<gene>
    <name evidence="1" type="ORF">K443DRAFT_188476</name>
</gene>
<reference evidence="2" key="2">
    <citation type="submission" date="2015-01" db="EMBL/GenBank/DDBJ databases">
        <title>Evolutionary Origins and Diversification of the Mycorrhizal Mutualists.</title>
        <authorList>
            <consortium name="DOE Joint Genome Institute"/>
            <consortium name="Mycorrhizal Genomics Consortium"/>
            <person name="Kohler A."/>
            <person name="Kuo A."/>
            <person name="Nagy L.G."/>
            <person name="Floudas D."/>
            <person name="Copeland A."/>
            <person name="Barry K.W."/>
            <person name="Cichocki N."/>
            <person name="Veneault-Fourrey C."/>
            <person name="LaButti K."/>
            <person name="Lindquist E.A."/>
            <person name="Lipzen A."/>
            <person name="Lundell T."/>
            <person name="Morin E."/>
            <person name="Murat C."/>
            <person name="Riley R."/>
            <person name="Ohm R."/>
            <person name="Sun H."/>
            <person name="Tunlid A."/>
            <person name="Henrissat B."/>
            <person name="Grigoriev I.V."/>
            <person name="Hibbett D.S."/>
            <person name="Martin F."/>
        </authorList>
    </citation>
    <scope>NUCLEOTIDE SEQUENCE [LARGE SCALE GENOMIC DNA]</scope>
    <source>
        <strain evidence="2">LaAM-08-1</strain>
    </source>
</reference>
<reference evidence="1 2" key="1">
    <citation type="submission" date="2014-04" db="EMBL/GenBank/DDBJ databases">
        <authorList>
            <consortium name="DOE Joint Genome Institute"/>
            <person name="Kuo A."/>
            <person name="Kohler A."/>
            <person name="Nagy L.G."/>
            <person name="Floudas D."/>
            <person name="Copeland A."/>
            <person name="Barry K.W."/>
            <person name="Cichocki N."/>
            <person name="Veneault-Fourrey C."/>
            <person name="LaButti K."/>
            <person name="Lindquist E.A."/>
            <person name="Lipzen A."/>
            <person name="Lundell T."/>
            <person name="Morin E."/>
            <person name="Murat C."/>
            <person name="Sun H."/>
            <person name="Tunlid A."/>
            <person name="Henrissat B."/>
            <person name="Grigoriev I.V."/>
            <person name="Hibbett D.S."/>
            <person name="Martin F."/>
            <person name="Nordberg H.P."/>
            <person name="Cantor M.N."/>
            <person name="Hua S.X."/>
        </authorList>
    </citation>
    <scope>NUCLEOTIDE SEQUENCE [LARGE SCALE GENOMIC DNA]</scope>
    <source>
        <strain evidence="1 2">LaAM-08-1</strain>
    </source>
</reference>
<keyword evidence="2" id="KW-1185">Reference proteome</keyword>
<protein>
    <submittedName>
        <fullName evidence="1">Uncharacterized protein</fullName>
    </submittedName>
</protein>
<organism evidence="1 2">
    <name type="scientific">Laccaria amethystina LaAM-08-1</name>
    <dbReference type="NCBI Taxonomy" id="1095629"/>
    <lineage>
        <taxon>Eukaryota</taxon>
        <taxon>Fungi</taxon>
        <taxon>Dikarya</taxon>
        <taxon>Basidiomycota</taxon>
        <taxon>Agaricomycotina</taxon>
        <taxon>Agaricomycetes</taxon>
        <taxon>Agaricomycetidae</taxon>
        <taxon>Agaricales</taxon>
        <taxon>Agaricineae</taxon>
        <taxon>Hydnangiaceae</taxon>
        <taxon>Laccaria</taxon>
    </lineage>
</organism>
<name>A0A0C9X5V7_9AGAR</name>
<dbReference type="EMBL" id="KN838547">
    <property type="protein sequence ID" value="KIK07540.1"/>
    <property type="molecule type" value="Genomic_DNA"/>
</dbReference>
<proteinExistence type="predicted"/>
<evidence type="ECO:0000313" key="1">
    <source>
        <dbReference type="EMBL" id="KIK07540.1"/>
    </source>
</evidence>
<dbReference type="HOGENOM" id="CLU_1402639_0_0_1"/>
<accession>A0A0C9X5V7</accession>